<dbReference type="AlphaFoldDB" id="A0A388TFL9"/>
<dbReference type="AntiFam" id="ANF00011">
    <property type="entry name" value="tRNA translation"/>
</dbReference>
<name>A0A388TFL9_9BACT</name>
<sequence length="198" mass="22759">MSSSRVSEITRIDNNINNVENKLSRLMDLYLENTITKREYCARKEKLLNDKYKLQKNIEYLQRGQFLWLEFLGEFINGLDKPKNILKNDDLQKKRELLEKIGSNFTFRPDGRSAAAFCGGEKIKIQGVKNRTMTAQITLDFKEFWAVLAQENTKTKSVENAEEKFCTIWLGRKDSNLRVAGPKPAALPLGDAPIIQIT</sequence>
<reference evidence="1 2" key="1">
    <citation type="journal article" date="2019" name="ISME J.">
        <title>Genome analyses of uncultured TG2/ZB3 bacteria in 'Margulisbacteria' specifically attached to ectosymbiotic spirochetes of protists in the termite gut.</title>
        <authorList>
            <person name="Utami Y.D."/>
            <person name="Kuwahara H."/>
            <person name="Igai K."/>
            <person name="Murakami T."/>
            <person name="Sugaya K."/>
            <person name="Morikawa T."/>
            <person name="Nagura Y."/>
            <person name="Yuki M."/>
            <person name="Deevong P."/>
            <person name="Inoue T."/>
            <person name="Kihara K."/>
            <person name="Lo N."/>
            <person name="Yamada A."/>
            <person name="Ohkuma M."/>
            <person name="Hongoh Y."/>
        </authorList>
    </citation>
    <scope>NUCLEOTIDE SEQUENCE [LARGE SCALE GENOMIC DNA]</scope>
    <source>
        <strain evidence="1">NkOx7-02</strain>
    </source>
</reference>
<dbReference type="Proteomes" id="UP000275925">
    <property type="component" value="Unassembled WGS sequence"/>
</dbReference>
<dbReference type="EMBL" id="BGZO01000009">
    <property type="protein sequence ID" value="GBR75858.1"/>
    <property type="molecule type" value="Genomic_DNA"/>
</dbReference>
<keyword evidence="2" id="KW-1185">Reference proteome</keyword>
<organism evidence="1 2">
    <name type="scientific">Candidatus Termititenax persephonae</name>
    <dbReference type="NCBI Taxonomy" id="2218525"/>
    <lineage>
        <taxon>Bacteria</taxon>
        <taxon>Bacillati</taxon>
        <taxon>Candidatus Margulisiibacteriota</taxon>
        <taxon>Candidatus Termititenacia</taxon>
        <taxon>Candidatus Termititenacales</taxon>
        <taxon>Candidatus Termititenacaceae</taxon>
        <taxon>Candidatus Termititenax</taxon>
    </lineage>
</organism>
<evidence type="ECO:0000313" key="1">
    <source>
        <dbReference type="EMBL" id="GBR75858.1"/>
    </source>
</evidence>
<accession>A0A388TFL9</accession>
<evidence type="ECO:0000313" key="2">
    <source>
        <dbReference type="Proteomes" id="UP000275925"/>
    </source>
</evidence>
<proteinExistence type="predicted"/>
<gene>
    <name evidence="1" type="ORF">NO2_0490</name>
</gene>
<protein>
    <submittedName>
        <fullName evidence="1">Uncharacterized protein</fullName>
    </submittedName>
</protein>
<comment type="caution">
    <text evidence="1">The sequence shown here is derived from an EMBL/GenBank/DDBJ whole genome shotgun (WGS) entry which is preliminary data.</text>
</comment>